<reference evidence="1" key="2">
    <citation type="submission" date="2020-08" db="EMBL/GenBank/DDBJ databases">
        <title>Plant Genome Project.</title>
        <authorList>
            <person name="Zhang R.-G."/>
        </authorList>
    </citation>
    <scope>NUCLEOTIDE SEQUENCE</scope>
    <source>
        <strain evidence="1">Huo1</strain>
        <tissue evidence="1">Leaf</tissue>
    </source>
</reference>
<keyword evidence="2" id="KW-1185">Reference proteome</keyword>
<gene>
    <name evidence="1" type="ORF">SASPL_117892</name>
</gene>
<reference evidence="1" key="1">
    <citation type="submission" date="2018-01" db="EMBL/GenBank/DDBJ databases">
        <authorList>
            <person name="Mao J.F."/>
        </authorList>
    </citation>
    <scope>NUCLEOTIDE SEQUENCE</scope>
    <source>
        <strain evidence="1">Huo1</strain>
        <tissue evidence="1">Leaf</tissue>
    </source>
</reference>
<dbReference type="EMBL" id="PNBA02000006">
    <property type="protein sequence ID" value="KAG6421341.1"/>
    <property type="molecule type" value="Genomic_DNA"/>
</dbReference>
<organism evidence="1">
    <name type="scientific">Salvia splendens</name>
    <name type="common">Scarlet sage</name>
    <dbReference type="NCBI Taxonomy" id="180675"/>
    <lineage>
        <taxon>Eukaryota</taxon>
        <taxon>Viridiplantae</taxon>
        <taxon>Streptophyta</taxon>
        <taxon>Embryophyta</taxon>
        <taxon>Tracheophyta</taxon>
        <taxon>Spermatophyta</taxon>
        <taxon>Magnoliopsida</taxon>
        <taxon>eudicotyledons</taxon>
        <taxon>Gunneridae</taxon>
        <taxon>Pentapetalae</taxon>
        <taxon>asterids</taxon>
        <taxon>lamiids</taxon>
        <taxon>Lamiales</taxon>
        <taxon>Lamiaceae</taxon>
        <taxon>Nepetoideae</taxon>
        <taxon>Mentheae</taxon>
        <taxon>Salviinae</taxon>
        <taxon>Salvia</taxon>
        <taxon>Salvia subgen. Calosphace</taxon>
        <taxon>core Calosphace</taxon>
    </lineage>
</organism>
<dbReference type="Proteomes" id="UP000298416">
    <property type="component" value="Unassembled WGS sequence"/>
</dbReference>
<comment type="caution">
    <text evidence="1">The sequence shown here is derived from an EMBL/GenBank/DDBJ whole genome shotgun (WGS) entry which is preliminary data.</text>
</comment>
<evidence type="ECO:0000313" key="2">
    <source>
        <dbReference type="Proteomes" id="UP000298416"/>
    </source>
</evidence>
<accession>A0A8X8XVT0</accession>
<protein>
    <submittedName>
        <fullName evidence="1">Uncharacterized protein</fullName>
    </submittedName>
</protein>
<dbReference type="AlphaFoldDB" id="A0A8X8XVT0"/>
<name>A0A8X8XVT0_SALSN</name>
<evidence type="ECO:0000313" key="1">
    <source>
        <dbReference type="EMBL" id="KAG6421341.1"/>
    </source>
</evidence>
<sequence>MFRQLWMAMAAWLGLEQRHDEITGEQPGVDGSNRDGERRSGWIATSTNRWERCELRKSREGVAVKIGRELDGEANRQLKEKAWKLDFAQRIVKLFVYSNWISDTNSFDSRVTERRAEEEGGAAPALFTQQRPWRDPASVLMEQNVRERENGEQSEMDSVMFRQLWMAMAAWLGLEQRHDEITGEQPGVDGSNRDGERRSGWIATSTNRWERCELRKSREGVAVKIGRELDGEANRVRETRGKWSSRIILRIFSF</sequence>
<proteinExistence type="predicted"/>